<dbReference type="OrthoDB" id="10262026at2759"/>
<protein>
    <recommendedName>
        <fullName evidence="1">Cdc23 domain-containing protein</fullName>
    </recommendedName>
</protein>
<keyword evidence="3" id="KW-1185">Reference proteome</keyword>
<name>A0A8X7YXA5_POPTO</name>
<dbReference type="Pfam" id="PF04049">
    <property type="entry name" value="ANAPC8"/>
    <property type="match status" value="1"/>
</dbReference>
<organism evidence="2 3">
    <name type="scientific">Populus tomentosa</name>
    <name type="common">Chinese white poplar</name>
    <dbReference type="NCBI Taxonomy" id="118781"/>
    <lineage>
        <taxon>Eukaryota</taxon>
        <taxon>Viridiplantae</taxon>
        <taxon>Streptophyta</taxon>
        <taxon>Embryophyta</taxon>
        <taxon>Tracheophyta</taxon>
        <taxon>Spermatophyta</taxon>
        <taxon>Magnoliopsida</taxon>
        <taxon>eudicotyledons</taxon>
        <taxon>Gunneridae</taxon>
        <taxon>Pentapetalae</taxon>
        <taxon>rosids</taxon>
        <taxon>fabids</taxon>
        <taxon>Malpighiales</taxon>
        <taxon>Salicaceae</taxon>
        <taxon>Saliceae</taxon>
        <taxon>Populus</taxon>
    </lineage>
</organism>
<dbReference type="Proteomes" id="UP000886885">
    <property type="component" value="Chromosome 10D"/>
</dbReference>
<comment type="caution">
    <text evidence="2">The sequence shown here is derived from an EMBL/GenBank/DDBJ whole genome shotgun (WGS) entry which is preliminary data.</text>
</comment>
<evidence type="ECO:0000313" key="2">
    <source>
        <dbReference type="EMBL" id="KAG6758696.1"/>
    </source>
</evidence>
<gene>
    <name evidence="2" type="ORF">POTOM_039055</name>
</gene>
<proteinExistence type="predicted"/>
<evidence type="ECO:0000313" key="3">
    <source>
        <dbReference type="Proteomes" id="UP000886885"/>
    </source>
</evidence>
<evidence type="ECO:0000259" key="1">
    <source>
        <dbReference type="Pfam" id="PF04049"/>
    </source>
</evidence>
<sequence>MDELEGDLAEGASRCHSPAKRSLPLRCFQMGSSCCESSKTLQSSLLQTPDSSVEVVAFVEEYSEPVTLPLPPVTGMSMHPLPYWRKMMSKDGDFYLLAKSYLDCREHKRAAHVLRYCHC</sequence>
<feature type="domain" description="Cdc23" evidence="1">
    <location>
        <begin position="80"/>
        <end position="117"/>
    </location>
</feature>
<dbReference type="EMBL" id="JAAWWB010000020">
    <property type="protein sequence ID" value="KAG6758696.1"/>
    <property type="molecule type" value="Genomic_DNA"/>
</dbReference>
<dbReference type="GO" id="GO:0005680">
    <property type="term" value="C:anaphase-promoting complex"/>
    <property type="evidence" value="ECO:0007669"/>
    <property type="project" value="InterPro"/>
</dbReference>
<dbReference type="InterPro" id="IPR007192">
    <property type="entry name" value="APC8"/>
</dbReference>
<accession>A0A8X7YXA5</accession>
<reference evidence="2" key="1">
    <citation type="journal article" date="2020" name="bioRxiv">
        <title>Hybrid origin of Populus tomentosa Carr. identified through genome sequencing and phylogenomic analysis.</title>
        <authorList>
            <person name="An X."/>
            <person name="Gao K."/>
            <person name="Chen Z."/>
            <person name="Li J."/>
            <person name="Yang X."/>
            <person name="Yang X."/>
            <person name="Zhou J."/>
            <person name="Guo T."/>
            <person name="Zhao T."/>
            <person name="Huang S."/>
            <person name="Miao D."/>
            <person name="Khan W.U."/>
            <person name="Rao P."/>
            <person name="Ye M."/>
            <person name="Lei B."/>
            <person name="Liao W."/>
            <person name="Wang J."/>
            <person name="Ji L."/>
            <person name="Li Y."/>
            <person name="Guo B."/>
            <person name="Mustafa N.S."/>
            <person name="Li S."/>
            <person name="Yun Q."/>
            <person name="Keller S.R."/>
            <person name="Mao J."/>
            <person name="Zhang R."/>
            <person name="Strauss S.H."/>
        </authorList>
    </citation>
    <scope>NUCLEOTIDE SEQUENCE</scope>
    <source>
        <strain evidence="2">GM15</strain>
        <tissue evidence="2">Leaf</tissue>
    </source>
</reference>
<dbReference type="AlphaFoldDB" id="A0A8X7YXA5"/>